<keyword evidence="1" id="KW-1133">Transmembrane helix</keyword>
<dbReference type="RefSeq" id="WP_104433840.1">
    <property type="nucleotide sequence ID" value="NZ_PTJA01000001.1"/>
</dbReference>
<dbReference type="EMBL" id="PTJA01000001">
    <property type="protein sequence ID" value="PPK83239.1"/>
    <property type="molecule type" value="Genomic_DNA"/>
</dbReference>
<dbReference type="GO" id="GO:0016020">
    <property type="term" value="C:membrane"/>
    <property type="evidence" value="ECO:0007669"/>
    <property type="project" value="InterPro"/>
</dbReference>
<dbReference type="GO" id="GO:0000155">
    <property type="term" value="F:phosphorelay sensor kinase activity"/>
    <property type="evidence" value="ECO:0007669"/>
    <property type="project" value="InterPro"/>
</dbReference>
<dbReference type="Gene3D" id="3.30.565.10">
    <property type="entry name" value="Histidine kinase-like ATPase, C-terminal domain"/>
    <property type="match status" value="1"/>
</dbReference>
<accession>A0A2S6HYJ1</accession>
<dbReference type="OrthoDB" id="9792992at2"/>
<dbReference type="AlphaFoldDB" id="A0A2S6HYJ1"/>
<dbReference type="Pfam" id="PF06580">
    <property type="entry name" value="His_kinase"/>
    <property type="match status" value="1"/>
</dbReference>
<dbReference type="Gene3D" id="6.10.340.10">
    <property type="match status" value="1"/>
</dbReference>
<dbReference type="InterPro" id="IPR036890">
    <property type="entry name" value="HATPase_C_sf"/>
</dbReference>
<evidence type="ECO:0000259" key="2">
    <source>
        <dbReference type="Pfam" id="PF06580"/>
    </source>
</evidence>
<name>A0A2S6HYJ1_9FIRM</name>
<gene>
    <name evidence="3" type="ORF">BXY41_101302</name>
</gene>
<dbReference type="InterPro" id="IPR050640">
    <property type="entry name" value="Bact_2-comp_sensor_kinase"/>
</dbReference>
<reference evidence="3 4" key="1">
    <citation type="submission" date="2018-02" db="EMBL/GenBank/DDBJ databases">
        <title>Genomic Encyclopedia of Archaeal and Bacterial Type Strains, Phase II (KMG-II): from individual species to whole genera.</title>
        <authorList>
            <person name="Goeker M."/>
        </authorList>
    </citation>
    <scope>NUCLEOTIDE SEQUENCE [LARGE SCALE GENOMIC DNA]</scope>
    <source>
        <strain evidence="3 4">DSM 3808</strain>
    </source>
</reference>
<evidence type="ECO:0000256" key="1">
    <source>
        <dbReference type="SAM" id="Phobius"/>
    </source>
</evidence>
<organism evidence="3 4">
    <name type="scientific">Lacrimispora xylanisolvens</name>
    <dbReference type="NCBI Taxonomy" id="384636"/>
    <lineage>
        <taxon>Bacteria</taxon>
        <taxon>Bacillati</taxon>
        <taxon>Bacillota</taxon>
        <taxon>Clostridia</taxon>
        <taxon>Lachnospirales</taxon>
        <taxon>Lachnospiraceae</taxon>
        <taxon>Lacrimispora</taxon>
    </lineage>
</organism>
<sequence length="585" mass="67485">MKAFIRNLTLKKKIQSIVFLCILLLTTVSVFNIRMISVAHQKVLYQTVASSLSFSAKELNNHLDVISTMADMVLADSTMQKNLGILKDTEKIQERTVAYKAIYGMLNEYYFNFRKNNIRYMSLYQGNFSIHTHIINKEKLPDSIRKDLISRAEAAKGKTILVTDYSNQYGLFMVKNIRRTQFLKLDSIGSLIINIDMKQLIDSSTDNSHLYESADYILYDGENLIYQSSAVTDKDPSVVSKIFQSRYGLFQSMGRNYFYVRQALSNYNWDYVCIIPYDNILASLTTSFRFSFFITVIAVIISSILSSALIDSIIRHFNNLLLKMKNFADGQKEPLNIPYDYTGRTDELGILHTQFDQMVNEVNILIQNGYLNEILRKEAQLKALETQMNPHFLYNTLESINWRAKSVGAKDISSMAENLGTLLRITLDQKSKEVPLRRELELVQCYMTIQKFRYEDRLEYKITVPEDLYSCYVLKLTLQPLVENSIRYGLEENTEGCFIHILAERSLDVLYVYIKNNGSAFEDQLLEKLKTNQISPHGFGIGLLNILQRMQLTYGEEYGLTLYNENEQAVARLAFPLVRKENGNC</sequence>
<feature type="domain" description="Signal transduction histidine kinase internal region" evidence="2">
    <location>
        <begin position="379"/>
        <end position="458"/>
    </location>
</feature>
<proteinExistence type="predicted"/>
<dbReference type="PANTHER" id="PTHR34220">
    <property type="entry name" value="SENSOR HISTIDINE KINASE YPDA"/>
    <property type="match status" value="1"/>
</dbReference>
<dbReference type="Proteomes" id="UP000237749">
    <property type="component" value="Unassembled WGS sequence"/>
</dbReference>
<keyword evidence="1" id="KW-0472">Membrane</keyword>
<feature type="transmembrane region" description="Helical" evidence="1">
    <location>
        <begin position="290"/>
        <end position="314"/>
    </location>
</feature>
<keyword evidence="4" id="KW-1185">Reference proteome</keyword>
<dbReference type="SUPFAM" id="SSF55874">
    <property type="entry name" value="ATPase domain of HSP90 chaperone/DNA topoisomerase II/histidine kinase"/>
    <property type="match status" value="1"/>
</dbReference>
<dbReference type="PANTHER" id="PTHR34220:SF7">
    <property type="entry name" value="SENSOR HISTIDINE KINASE YPDA"/>
    <property type="match status" value="1"/>
</dbReference>
<dbReference type="InterPro" id="IPR010559">
    <property type="entry name" value="Sig_transdc_His_kin_internal"/>
</dbReference>
<evidence type="ECO:0000313" key="3">
    <source>
        <dbReference type="EMBL" id="PPK83239.1"/>
    </source>
</evidence>
<evidence type="ECO:0000313" key="4">
    <source>
        <dbReference type="Proteomes" id="UP000237749"/>
    </source>
</evidence>
<keyword evidence="3" id="KW-0808">Transferase</keyword>
<comment type="caution">
    <text evidence="3">The sequence shown here is derived from an EMBL/GenBank/DDBJ whole genome shotgun (WGS) entry which is preliminary data.</text>
</comment>
<keyword evidence="3" id="KW-0418">Kinase</keyword>
<keyword evidence="1" id="KW-0812">Transmembrane</keyword>
<protein>
    <submittedName>
        <fullName evidence="3">Two-component system sensor histidine kinase YesM</fullName>
    </submittedName>
</protein>